<dbReference type="KEGG" id="bbo:BBOV_IV007000"/>
<dbReference type="InParanoid" id="A7AR87"/>
<dbReference type="GeneID" id="5478858"/>
<keyword evidence="2" id="KW-1185">Reference proteome</keyword>
<name>A7AR87_BABBO</name>
<dbReference type="VEuPathDB" id="PiroplasmaDB:BBOV_IV007000"/>
<dbReference type="EMBL" id="AAXT01000002">
    <property type="protein sequence ID" value="EDO07056.1"/>
    <property type="molecule type" value="Genomic_DNA"/>
</dbReference>
<gene>
    <name evidence="1" type="ORF">BBOV_IV007000</name>
</gene>
<evidence type="ECO:0008006" key="3">
    <source>
        <dbReference type="Google" id="ProtNLM"/>
    </source>
</evidence>
<accession>A7AR87</accession>
<protein>
    <recommendedName>
        <fullName evidence="3">Cleavage/polyadenylation specificity factor A subunit N-terminal domain-containing protein</fullName>
    </recommendedName>
</protein>
<dbReference type="RefSeq" id="XP_001610624.1">
    <property type="nucleotide sequence ID" value="XM_001610574.1"/>
</dbReference>
<proteinExistence type="predicted"/>
<dbReference type="InterPro" id="IPR036322">
    <property type="entry name" value="WD40_repeat_dom_sf"/>
</dbReference>
<dbReference type="eggNOG" id="ENOG502TN4I">
    <property type="taxonomic scope" value="Eukaryota"/>
</dbReference>
<dbReference type="InterPro" id="IPR015943">
    <property type="entry name" value="WD40/YVTN_repeat-like_dom_sf"/>
</dbReference>
<dbReference type="Gene3D" id="2.130.10.10">
    <property type="entry name" value="YVTN repeat-like/Quinoprotein amine dehydrogenase"/>
    <property type="match status" value="1"/>
</dbReference>
<reference evidence="2" key="3">
    <citation type="journal article" date="2021" name="Int. J. Parasitol.">
        <title>Comparative analysis of gene expression between Babesia bovis blood stages and kinetes allowed by improved genome annotation.</title>
        <authorList>
            <person name="Ueti M.W."/>
            <person name="Johnson W.C."/>
            <person name="Kappmeyer L.S."/>
            <person name="Herndon D.R."/>
            <person name="Mousel M.R."/>
            <person name="Reif K.E."/>
            <person name="Taus N.S."/>
            <person name="Ifeonu O.O."/>
            <person name="Silva J.C."/>
            <person name="Suarez C.E."/>
            <person name="Brayton K.A."/>
        </authorList>
    </citation>
    <scope>NUCLEOTIDE SEQUENCE [LARGE SCALE GENOMIC DNA]</scope>
</reference>
<dbReference type="OMA" id="IVYMECH"/>
<reference evidence="2" key="2">
    <citation type="journal article" date="2020" name="Data Brief">
        <title>Transcriptome dataset of Babesia bovis life stages within vertebrate and invertebrate hosts.</title>
        <authorList>
            <person name="Ueti M.W."/>
            <person name="Johnson W.C."/>
            <person name="Kappmeyer L.S."/>
            <person name="Herndon D.R."/>
            <person name="Mousel M.R."/>
            <person name="Reif K.E."/>
            <person name="Taus N.S."/>
            <person name="Ifeonu O.O."/>
            <person name="Silva J.C."/>
            <person name="Suarez C.E."/>
            <person name="Brayton K.A."/>
        </authorList>
    </citation>
    <scope>NUCLEOTIDE SEQUENCE [LARGE SCALE GENOMIC DNA]</scope>
</reference>
<evidence type="ECO:0000313" key="1">
    <source>
        <dbReference type="EMBL" id="EDO07056.1"/>
    </source>
</evidence>
<dbReference type="SUPFAM" id="SSF50978">
    <property type="entry name" value="WD40 repeat-like"/>
    <property type="match status" value="1"/>
</dbReference>
<dbReference type="Proteomes" id="UP000002173">
    <property type="component" value="Unassembled WGS sequence"/>
</dbReference>
<reference evidence="1 2" key="1">
    <citation type="journal article" date="2007" name="PLoS Pathog.">
        <title>Genome sequence of Babesia bovis and comparative analysis of apicomplexan hemoprotozoa.</title>
        <authorList>
            <person name="Brayton K.A."/>
            <person name="Lau A.O.T."/>
            <person name="Herndon D.R."/>
            <person name="Hannick L."/>
            <person name="Kappmeyer L.S."/>
            <person name="Berens S.J."/>
            <person name="Bidwell S.L."/>
            <person name="Brown W.C."/>
            <person name="Crabtree J."/>
            <person name="Fadrosh D."/>
            <person name="Feldblum T."/>
            <person name="Forberger H.A."/>
            <person name="Haas B.J."/>
            <person name="Howell J.M."/>
            <person name="Khouri H."/>
            <person name="Koo H."/>
            <person name="Mann D.J."/>
            <person name="Norimine J."/>
            <person name="Paulsen I.T."/>
            <person name="Radune D."/>
            <person name="Ren Q."/>
            <person name="Smith R.K. Jr."/>
            <person name="Suarez C.E."/>
            <person name="White O."/>
            <person name="Wortman J.R."/>
            <person name="Knowles D.P. Jr."/>
            <person name="McElwain T.F."/>
            <person name="Nene V.M."/>
        </authorList>
    </citation>
    <scope>NUCLEOTIDE SEQUENCE [LARGE SCALE GENOMIC DNA]</scope>
    <source>
        <strain evidence="1">T2Bo</strain>
    </source>
</reference>
<sequence>MEFTVITSSQLQPNLLACGTVEGDLYILDAFKPSCNRIRQEDKVTTDISYISDAKHHSLVELLIKRHRIFKSGIVALEYHPRLPSVLAVGLNDGTLQVLFLEPENPELKKNVFLHKFDHRVDQIQWLLMDRGSDPEPSRQNSMSFGDRIWNRISKTPYVSLIIARSGSVITWMPLEKRAKCHRLNVGTNPQGVVYRTDEYIESQSNVEPSDQMVSMTQQQSLIICTVKWPLPGYFSEELEHESLTNFCIVQEALCVVHSSEGIYLEIYIPEYYDDSIEFVRFHTRIDTNATGVPSAVHISPKQYNQMNRYLETGSPHMFTLQGDRCINALSEFMAIATMDGAVYVTSMLHIYNQVRSVYYPRITSTPSGVSTEVLEPHDIVAIVHMDSFQLDQPVRSLMWTLIWNDYTQPPTMLRPDECCCTSDVAFLLSALCHDGIRVLKLYSSNCALALKVRHMVHAQARAMHWVEDTLPGDIKLIWATENSISRKSFG</sequence>
<dbReference type="AlphaFoldDB" id="A7AR87"/>
<organism evidence="1 2">
    <name type="scientific">Babesia bovis</name>
    <dbReference type="NCBI Taxonomy" id="5865"/>
    <lineage>
        <taxon>Eukaryota</taxon>
        <taxon>Sar</taxon>
        <taxon>Alveolata</taxon>
        <taxon>Apicomplexa</taxon>
        <taxon>Aconoidasida</taxon>
        <taxon>Piroplasmida</taxon>
        <taxon>Babesiidae</taxon>
        <taxon>Babesia</taxon>
    </lineage>
</organism>
<evidence type="ECO:0000313" key="2">
    <source>
        <dbReference type="Proteomes" id="UP000002173"/>
    </source>
</evidence>
<comment type="caution">
    <text evidence="1">The sequence shown here is derived from an EMBL/GenBank/DDBJ whole genome shotgun (WGS) entry which is preliminary data.</text>
</comment>